<proteinExistence type="predicted"/>
<organism evidence="1 2">
    <name type="scientific">Fructilactobacillus ixorae</name>
    <dbReference type="NCBI Taxonomy" id="1750535"/>
    <lineage>
        <taxon>Bacteria</taxon>
        <taxon>Bacillati</taxon>
        <taxon>Bacillota</taxon>
        <taxon>Bacilli</taxon>
        <taxon>Lactobacillales</taxon>
        <taxon>Lactobacillaceae</taxon>
        <taxon>Fructilactobacillus</taxon>
    </lineage>
</organism>
<gene>
    <name evidence="1" type="ORF">M8332_06270</name>
</gene>
<sequence>MAKLLGKKQLGLRMFPQIMEIKLIGMILTIPKKMLRLDIIMQLVSI</sequence>
<name>A0ABY5C4A9_9LACO</name>
<dbReference type="EMBL" id="CP097478">
    <property type="protein sequence ID" value="USS93197.1"/>
    <property type="molecule type" value="Genomic_DNA"/>
</dbReference>
<reference evidence="1" key="1">
    <citation type="submission" date="2022-05" db="EMBL/GenBank/DDBJ databases">
        <authorList>
            <person name="Oliphant S.A."/>
            <person name="Watson-Haigh N.S."/>
            <person name="Sumby K.M."/>
            <person name="Gardner J.M."/>
            <person name="Jiranek V."/>
        </authorList>
    </citation>
    <scope>NUCLEOTIDE SEQUENCE</scope>
    <source>
        <strain evidence="1">Ru20-1</strain>
    </source>
</reference>
<protein>
    <submittedName>
        <fullName evidence="1">Uncharacterized protein</fullName>
    </submittedName>
</protein>
<evidence type="ECO:0000313" key="1">
    <source>
        <dbReference type="EMBL" id="USS93197.1"/>
    </source>
</evidence>
<accession>A0ABY5C4A9</accession>
<dbReference type="Proteomes" id="UP001057532">
    <property type="component" value="Chromosome"/>
</dbReference>
<evidence type="ECO:0000313" key="2">
    <source>
        <dbReference type="Proteomes" id="UP001057532"/>
    </source>
</evidence>
<keyword evidence="2" id="KW-1185">Reference proteome</keyword>
<dbReference type="RefSeq" id="WP_252779998.1">
    <property type="nucleotide sequence ID" value="NZ_CP097478.1"/>
</dbReference>